<protein>
    <submittedName>
        <fullName evidence="1">Uncharacterized protein</fullName>
    </submittedName>
</protein>
<gene>
    <name evidence="1" type="ORF">PTE30175_00739</name>
</gene>
<sequence length="187" mass="21598">MPMQDSIIVTDDFYQEPMRVREFALAQDFSVKGNYPGARTGPFLQADVGAAIQAIVKRPITYWPVDTYNGAFQFSVKDDRTWVHADHTTLWSGVLYLSPNAPPGAGTAFFRHIETGIELYPDDHVQRQRCDKDASVRERWILTDQVANRFNRLVLFRGKRFHCSQGHFGHCKRTGRLFQTFFFNTDF</sequence>
<proteinExistence type="predicted"/>
<evidence type="ECO:0000313" key="1">
    <source>
        <dbReference type="EMBL" id="VVD74393.1"/>
    </source>
</evidence>
<accession>A0A5E4SH69</accession>
<dbReference type="Pfam" id="PF20043">
    <property type="entry name" value="DUF6445"/>
    <property type="match status" value="1"/>
</dbReference>
<reference evidence="1 2" key="1">
    <citation type="submission" date="2019-08" db="EMBL/GenBank/DDBJ databases">
        <authorList>
            <person name="Peeters C."/>
        </authorList>
    </citation>
    <scope>NUCLEOTIDE SEQUENCE [LARGE SCALE GENOMIC DNA]</scope>
    <source>
        <strain evidence="1 2">LMG 30175</strain>
    </source>
</reference>
<keyword evidence="2" id="KW-1185">Reference proteome</keyword>
<evidence type="ECO:0000313" key="2">
    <source>
        <dbReference type="Proteomes" id="UP000414233"/>
    </source>
</evidence>
<dbReference type="InterPro" id="IPR045617">
    <property type="entry name" value="DUF6445"/>
</dbReference>
<dbReference type="EMBL" id="CABPRZ010000002">
    <property type="protein sequence ID" value="VVD74393.1"/>
    <property type="molecule type" value="Genomic_DNA"/>
</dbReference>
<organism evidence="1 2">
    <name type="scientific">Pandoraea terrae</name>
    <dbReference type="NCBI Taxonomy" id="1537710"/>
    <lineage>
        <taxon>Bacteria</taxon>
        <taxon>Pseudomonadati</taxon>
        <taxon>Pseudomonadota</taxon>
        <taxon>Betaproteobacteria</taxon>
        <taxon>Burkholderiales</taxon>
        <taxon>Burkholderiaceae</taxon>
        <taxon>Pandoraea</taxon>
    </lineage>
</organism>
<dbReference type="Proteomes" id="UP000414233">
    <property type="component" value="Unassembled WGS sequence"/>
</dbReference>
<dbReference type="AlphaFoldDB" id="A0A5E4SH69"/>
<name>A0A5E4SH69_9BURK</name>